<dbReference type="EMBL" id="JABVEC010000016">
    <property type="protein sequence ID" value="MBC6468079.1"/>
    <property type="molecule type" value="Genomic_DNA"/>
</dbReference>
<keyword evidence="10" id="KW-1185">Reference proteome</keyword>
<keyword evidence="3 7" id="KW-0812">Transmembrane</keyword>
<feature type="transmembrane region" description="Helical" evidence="7">
    <location>
        <begin position="26"/>
        <end position="45"/>
    </location>
</feature>
<evidence type="ECO:0000256" key="7">
    <source>
        <dbReference type="SAM" id="Phobius"/>
    </source>
</evidence>
<name>A0ABR7LTA0_9ACTN</name>
<evidence type="ECO:0000256" key="2">
    <source>
        <dbReference type="ARBA" id="ARBA00022448"/>
    </source>
</evidence>
<feature type="region of interest" description="Disordered" evidence="6">
    <location>
        <begin position="225"/>
        <end position="253"/>
    </location>
</feature>
<keyword evidence="2" id="KW-0813">Transport</keyword>
<feature type="transmembrane region" description="Helical" evidence="7">
    <location>
        <begin position="287"/>
        <end position="306"/>
    </location>
</feature>
<protein>
    <submittedName>
        <fullName evidence="9">C4-dicarboxylate ABC transporter</fullName>
    </submittedName>
</protein>
<feature type="transmembrane region" description="Helical" evidence="7">
    <location>
        <begin position="259"/>
        <end position="281"/>
    </location>
</feature>
<accession>A0ABR7LTA0</accession>
<comment type="caution">
    <text evidence="9">The sequence shown here is derived from an EMBL/GenBank/DDBJ whole genome shotgun (WGS) entry which is preliminary data.</text>
</comment>
<sequence length="462" mass="47589">MSLEVGALLICIAVFAIGIYRRVNVGILLIAVAAAVGVWLAGVPIDDVLAGFPIDLMILLAGVTFYFGVAQANGTVDRLINLVVRRVGHRRSLMPLTFCAMAVLLASMGNPGAALVLIPLAMNLADKQDIERVLMGIAVGTGMSAGGFAPTSTFGIIVAGTAKTAGITLNSLVLFSIALAANLLLLAAAYILWNRRGARADDVVEQTMHSESHELVSARTLGSTDSIAPVGGPPSASAKPSGPRGADHEESRPAGPMSFIQVVTLVSLVALIVTVVVANLFDVSPDIGVLAFGLGSLLILIDPSSAKEGAAKIDWSTILLVGGIITYVGVLQNVGTIDMLGDWAASMSWPLLAIFVLCVIAGLVSTFASTLAMMALLVPLAVPLVMEGGLPGWAVICAIAICVSIVDNCPFSSSGAMMIATTPNPDDRPRLTKNLARWGFSLVVIGPAVTVGLLIVPALVIG</sequence>
<evidence type="ECO:0000256" key="3">
    <source>
        <dbReference type="ARBA" id="ARBA00022692"/>
    </source>
</evidence>
<dbReference type="PANTHER" id="PTHR10283">
    <property type="entry name" value="SOLUTE CARRIER FAMILY 13 MEMBER"/>
    <property type="match status" value="1"/>
</dbReference>
<feature type="transmembrane region" description="Helical" evidence="7">
    <location>
        <begin position="133"/>
        <end position="160"/>
    </location>
</feature>
<feature type="transmembrane region" description="Helical" evidence="7">
    <location>
        <begin position="351"/>
        <end position="378"/>
    </location>
</feature>
<feature type="transmembrane region" description="Helical" evidence="7">
    <location>
        <begin position="313"/>
        <end position="331"/>
    </location>
</feature>
<evidence type="ECO:0000256" key="4">
    <source>
        <dbReference type="ARBA" id="ARBA00022989"/>
    </source>
</evidence>
<comment type="subcellular location">
    <subcellularLocation>
        <location evidence="1">Membrane</location>
        <topology evidence="1">Multi-pass membrane protein</topology>
    </subcellularLocation>
</comment>
<evidence type="ECO:0000259" key="8">
    <source>
        <dbReference type="Pfam" id="PF03600"/>
    </source>
</evidence>
<evidence type="ECO:0000313" key="10">
    <source>
        <dbReference type="Proteomes" id="UP000805614"/>
    </source>
</evidence>
<feature type="transmembrane region" description="Helical" evidence="7">
    <location>
        <begin position="93"/>
        <end position="121"/>
    </location>
</feature>
<dbReference type="Proteomes" id="UP000805614">
    <property type="component" value="Unassembled WGS sequence"/>
</dbReference>
<dbReference type="Pfam" id="PF03600">
    <property type="entry name" value="CitMHS"/>
    <property type="match status" value="1"/>
</dbReference>
<organism evidence="9 10">
    <name type="scientific">Actinomadura alba</name>
    <dbReference type="NCBI Taxonomy" id="406431"/>
    <lineage>
        <taxon>Bacteria</taxon>
        <taxon>Bacillati</taxon>
        <taxon>Actinomycetota</taxon>
        <taxon>Actinomycetes</taxon>
        <taxon>Streptosporangiales</taxon>
        <taxon>Thermomonosporaceae</taxon>
        <taxon>Actinomadura</taxon>
    </lineage>
</organism>
<evidence type="ECO:0000313" key="9">
    <source>
        <dbReference type="EMBL" id="MBC6468079.1"/>
    </source>
</evidence>
<keyword evidence="5 7" id="KW-0472">Membrane</keyword>
<feature type="transmembrane region" description="Helical" evidence="7">
    <location>
        <begin position="172"/>
        <end position="193"/>
    </location>
</feature>
<feature type="compositionally biased region" description="Low complexity" evidence="6">
    <location>
        <begin position="226"/>
        <end position="244"/>
    </location>
</feature>
<dbReference type="InterPro" id="IPR004680">
    <property type="entry name" value="Cit_transptr-like_dom"/>
</dbReference>
<feature type="transmembrane region" description="Helical" evidence="7">
    <location>
        <begin position="52"/>
        <end position="73"/>
    </location>
</feature>
<proteinExistence type="predicted"/>
<feature type="transmembrane region" description="Helical" evidence="7">
    <location>
        <begin position="390"/>
        <end position="406"/>
    </location>
</feature>
<evidence type="ECO:0000256" key="6">
    <source>
        <dbReference type="SAM" id="MobiDB-lite"/>
    </source>
</evidence>
<evidence type="ECO:0000256" key="1">
    <source>
        <dbReference type="ARBA" id="ARBA00004141"/>
    </source>
</evidence>
<feature type="domain" description="Citrate transporter-like" evidence="8">
    <location>
        <begin position="21"/>
        <end position="400"/>
    </location>
</feature>
<evidence type="ECO:0000256" key="5">
    <source>
        <dbReference type="ARBA" id="ARBA00023136"/>
    </source>
</evidence>
<gene>
    <name evidence="9" type="ORF">HKK74_21650</name>
</gene>
<feature type="transmembrane region" description="Helical" evidence="7">
    <location>
        <begin position="438"/>
        <end position="461"/>
    </location>
</feature>
<dbReference type="RefSeq" id="WP_187245077.1">
    <property type="nucleotide sequence ID" value="NZ_BAAAOK010000037.1"/>
</dbReference>
<reference evidence="9 10" key="1">
    <citation type="submission" date="2020-06" db="EMBL/GenBank/DDBJ databases">
        <title>Actinomadura xiongansis sp. nov., isolated from soil of Baiyangdian.</title>
        <authorList>
            <person name="Zhang X."/>
        </authorList>
    </citation>
    <scope>NUCLEOTIDE SEQUENCE [LARGE SCALE GENOMIC DNA]</scope>
    <source>
        <strain evidence="9 10">HBUM206468</strain>
    </source>
</reference>
<keyword evidence="4 7" id="KW-1133">Transmembrane helix</keyword>